<name>A0A6H5IWU5_9HYME</name>
<gene>
    <name evidence="2" type="ORF">TBRA_LOCUS12147</name>
</gene>
<accession>A0A6H5IWU5</accession>
<dbReference type="EMBL" id="CADCXV010001023">
    <property type="protein sequence ID" value="CAB0040441.1"/>
    <property type="molecule type" value="Genomic_DNA"/>
</dbReference>
<keyword evidence="3" id="KW-1185">Reference proteome</keyword>
<protein>
    <submittedName>
        <fullName evidence="2">Uncharacterized protein</fullName>
    </submittedName>
</protein>
<dbReference type="AlphaFoldDB" id="A0A6H5IWU5"/>
<evidence type="ECO:0000313" key="2">
    <source>
        <dbReference type="EMBL" id="CAB0040441.1"/>
    </source>
</evidence>
<feature type="region of interest" description="Disordered" evidence="1">
    <location>
        <begin position="117"/>
        <end position="161"/>
    </location>
</feature>
<feature type="compositionally biased region" description="Low complexity" evidence="1">
    <location>
        <begin position="123"/>
        <end position="138"/>
    </location>
</feature>
<reference evidence="2 3" key="1">
    <citation type="submission" date="2020-02" db="EMBL/GenBank/DDBJ databases">
        <authorList>
            <person name="Ferguson B K."/>
        </authorList>
    </citation>
    <scope>NUCLEOTIDE SEQUENCE [LARGE SCALE GENOMIC DNA]</scope>
</reference>
<dbReference type="Proteomes" id="UP000479190">
    <property type="component" value="Unassembled WGS sequence"/>
</dbReference>
<evidence type="ECO:0000256" key="1">
    <source>
        <dbReference type="SAM" id="MobiDB-lite"/>
    </source>
</evidence>
<evidence type="ECO:0000313" key="3">
    <source>
        <dbReference type="Proteomes" id="UP000479190"/>
    </source>
</evidence>
<proteinExistence type="predicted"/>
<sequence>MYLSVVRGRSESRVERQRRESRLHRSVTPFTFRKKLRLCCIIGKTFLDERTFRAFLYTQMEMFNVGEEEAVDFEICDGKIFLCTDSGERHEIEQISDETKRVVVATIEKLAETVDVVENKSPQGNSASEQSSNAAQGETVTASTADGNSPDNNLDNKELDQTGMAMLVDLKARVAGKSTPKLKRQ</sequence>
<feature type="compositionally biased region" description="Polar residues" evidence="1">
    <location>
        <begin position="139"/>
        <end position="153"/>
    </location>
</feature>
<organism evidence="2 3">
    <name type="scientific">Trichogramma brassicae</name>
    <dbReference type="NCBI Taxonomy" id="86971"/>
    <lineage>
        <taxon>Eukaryota</taxon>
        <taxon>Metazoa</taxon>
        <taxon>Ecdysozoa</taxon>
        <taxon>Arthropoda</taxon>
        <taxon>Hexapoda</taxon>
        <taxon>Insecta</taxon>
        <taxon>Pterygota</taxon>
        <taxon>Neoptera</taxon>
        <taxon>Endopterygota</taxon>
        <taxon>Hymenoptera</taxon>
        <taxon>Apocrita</taxon>
        <taxon>Proctotrupomorpha</taxon>
        <taxon>Chalcidoidea</taxon>
        <taxon>Trichogrammatidae</taxon>
        <taxon>Trichogramma</taxon>
    </lineage>
</organism>